<sequence>MSGESTDSECTSAENSFRSRSLLRHVRNKLVRKSFNRHHTQTTTDRSLSVALIRTSHRSFDYAEIEKRSISKTPTSHSHRMSLLNQVRSHFAGARKYRQTIPSDWNDDDDDDDRLSFRSVHSFAEIKSSPTSEEQANSTTNGIDSSSSDSPLSSDHKAENVHDKTMLINGSTNMTVEENGSTDLSKTLNNSRVTLNKFKDQLTQRARTVIPKTPAIGSIFNNSSPTTPTDNEPDEAYWTEICIERGASLSVKDIGGSSDPYVKVVYGNEEKYTTQTVSKSLNPVWNEKFSIFTNDLNLPLYFHVYDHDRIGRDESMGTAKIDLWKLPFERLYGANLELEGEDRSDNKNGTLKVSITITPKSLDFHDEVLRNIAKQSQVKSFFGSRSGNNSGVIVPRRTIDVFIIEGRNLKSRNPDGFCSPFVRLKYGNKKNRTQTIKYTRNPVWHQSFMYDTHVGELPPIEIAVFDDASSSGDFIGRGLCNLAHLDEERTHRIPVDLEDGAGIVDLFVTITQTTALQEATNDGDSASNIALDAMPSRLKPEDTNRYTFLQTFKNMNPILDVGKLEIKIFQARDLSAKDIIGKSDPFCIVELDSSRLRTHTIYKTLDPVWNKSFIIPCQDIHSVVELSIYDEDSNGDNEFIGKVAIPLLTIQNGQKKWMQLKDRKCLLPVKGAIEIEASFYYSNLKAVIRTINPRQVAYYQMDNKFSIGAIKQHLARITNMLSGVVNVMKFINHCFQWDNPWLSFGTFMVTLIIVWNFELYMLPGALLLILARNFVNEYRRGRIGKAYAPIEDETISALVQPAPVIEEELPDAELAAKEPKKSFMGVISGIQDTVLEIQGYIDDVASTLERVKNLFNYSVPWLSTLLIIILVLVSVLLYYVPLRALILAFVINKFTKRFRKPKGFIDNNELADFFSRLPSDPELVRYRELKVIQRAGTQKKSKTNKK</sequence>
<reference evidence="12" key="1">
    <citation type="submission" date="2021-02" db="EMBL/GenBank/DDBJ databases">
        <authorList>
            <person name="Nowell W R."/>
        </authorList>
    </citation>
    <scope>NUCLEOTIDE SEQUENCE</scope>
</reference>
<evidence type="ECO:0000256" key="5">
    <source>
        <dbReference type="ARBA" id="ARBA00022837"/>
    </source>
</evidence>
<evidence type="ECO:0000256" key="1">
    <source>
        <dbReference type="ARBA" id="ARBA00004141"/>
    </source>
</evidence>
<evidence type="ECO:0000256" key="3">
    <source>
        <dbReference type="ARBA" id="ARBA00022723"/>
    </source>
</evidence>
<dbReference type="PRINTS" id="PR00360">
    <property type="entry name" value="C2DOMAIN"/>
</dbReference>
<dbReference type="SUPFAM" id="SSF49562">
    <property type="entry name" value="C2 domain (Calcium/lipid-binding domain, CaLB)"/>
    <property type="match status" value="3"/>
</dbReference>
<dbReference type="AlphaFoldDB" id="A0A815R9Y3"/>
<keyword evidence="13" id="KW-1185">Reference proteome</keyword>
<dbReference type="EMBL" id="CAJNOR010004083">
    <property type="protein sequence ID" value="CAF1473746.1"/>
    <property type="molecule type" value="Genomic_DNA"/>
</dbReference>
<dbReference type="InterPro" id="IPR000008">
    <property type="entry name" value="C2_dom"/>
</dbReference>
<dbReference type="GO" id="GO:0005509">
    <property type="term" value="F:calcium ion binding"/>
    <property type="evidence" value="ECO:0007669"/>
    <property type="project" value="TreeGrafter"/>
</dbReference>
<feature type="domain" description="C2" evidence="10">
    <location>
        <begin position="220"/>
        <end position="336"/>
    </location>
</feature>
<keyword evidence="4" id="KW-0677">Repeat</keyword>
<comment type="subcellular location">
    <subcellularLocation>
        <location evidence="1">Membrane</location>
        <topology evidence="1">Multi-pass membrane protein</topology>
    </subcellularLocation>
</comment>
<evidence type="ECO:0000259" key="10">
    <source>
        <dbReference type="PROSITE" id="PS50004"/>
    </source>
</evidence>
<dbReference type="Proteomes" id="UP000663852">
    <property type="component" value="Unassembled WGS sequence"/>
</dbReference>
<keyword evidence="5" id="KW-0106">Calcium</keyword>
<evidence type="ECO:0000313" key="11">
    <source>
        <dbReference type="EMBL" id="CAF0910054.1"/>
    </source>
</evidence>
<dbReference type="Gene3D" id="2.60.40.150">
    <property type="entry name" value="C2 domain"/>
    <property type="match status" value="3"/>
</dbReference>
<dbReference type="GO" id="GO:0016020">
    <property type="term" value="C:membrane"/>
    <property type="evidence" value="ECO:0007669"/>
    <property type="project" value="UniProtKB-SubCell"/>
</dbReference>
<feature type="compositionally biased region" description="Polar residues" evidence="8">
    <location>
        <begin position="128"/>
        <end position="143"/>
    </location>
</feature>
<keyword evidence="7 9" id="KW-0472">Membrane</keyword>
<accession>A0A815R9Y3</accession>
<keyword evidence="3" id="KW-0479">Metal-binding</keyword>
<dbReference type="InterPro" id="IPR035892">
    <property type="entry name" value="C2_domain_sf"/>
</dbReference>
<dbReference type="PANTHER" id="PTHR45911:SF4">
    <property type="entry name" value="MULTIPLE C2 AND TRANSMEMBRANE DOMAIN-CONTAINING PROTEIN"/>
    <property type="match status" value="1"/>
</dbReference>
<evidence type="ECO:0000256" key="4">
    <source>
        <dbReference type="ARBA" id="ARBA00022737"/>
    </source>
</evidence>
<dbReference type="InterPro" id="IPR013583">
    <property type="entry name" value="MCTP_C"/>
</dbReference>
<dbReference type="Proteomes" id="UP000663828">
    <property type="component" value="Unassembled WGS sequence"/>
</dbReference>
<keyword evidence="6 9" id="KW-1133">Transmembrane helix</keyword>
<feature type="transmembrane region" description="Helical" evidence="9">
    <location>
        <begin position="861"/>
        <end position="891"/>
    </location>
</feature>
<evidence type="ECO:0000256" key="2">
    <source>
        <dbReference type="ARBA" id="ARBA00022692"/>
    </source>
</evidence>
<feature type="domain" description="C2" evidence="10">
    <location>
        <begin position="545"/>
        <end position="661"/>
    </location>
</feature>
<feature type="region of interest" description="Disordered" evidence="8">
    <location>
        <begin position="125"/>
        <end position="162"/>
    </location>
</feature>
<evidence type="ECO:0000256" key="8">
    <source>
        <dbReference type="SAM" id="MobiDB-lite"/>
    </source>
</evidence>
<evidence type="ECO:0000256" key="7">
    <source>
        <dbReference type="ARBA" id="ARBA00023136"/>
    </source>
</evidence>
<dbReference type="SMART" id="SM00239">
    <property type="entry name" value="C2"/>
    <property type="match status" value="3"/>
</dbReference>
<evidence type="ECO:0000313" key="13">
    <source>
        <dbReference type="Proteomes" id="UP000663828"/>
    </source>
</evidence>
<name>A0A815R9Y3_ADIRI</name>
<dbReference type="Pfam" id="PF08372">
    <property type="entry name" value="PRT_C"/>
    <property type="match status" value="1"/>
</dbReference>
<dbReference type="PANTHER" id="PTHR45911">
    <property type="entry name" value="C2 DOMAIN-CONTAINING PROTEIN"/>
    <property type="match status" value="1"/>
</dbReference>
<evidence type="ECO:0000256" key="6">
    <source>
        <dbReference type="ARBA" id="ARBA00022989"/>
    </source>
</evidence>
<organism evidence="12 13">
    <name type="scientific">Adineta ricciae</name>
    <name type="common">Rotifer</name>
    <dbReference type="NCBI Taxonomy" id="249248"/>
    <lineage>
        <taxon>Eukaryota</taxon>
        <taxon>Metazoa</taxon>
        <taxon>Spiralia</taxon>
        <taxon>Gnathifera</taxon>
        <taxon>Rotifera</taxon>
        <taxon>Eurotatoria</taxon>
        <taxon>Bdelloidea</taxon>
        <taxon>Adinetida</taxon>
        <taxon>Adinetidae</taxon>
        <taxon>Adineta</taxon>
    </lineage>
</organism>
<evidence type="ECO:0000313" key="12">
    <source>
        <dbReference type="EMBL" id="CAF1473746.1"/>
    </source>
</evidence>
<feature type="domain" description="C2" evidence="10">
    <location>
        <begin position="377"/>
        <end position="495"/>
    </location>
</feature>
<proteinExistence type="predicted"/>
<dbReference type="Pfam" id="PF00168">
    <property type="entry name" value="C2"/>
    <property type="match status" value="3"/>
</dbReference>
<feature type="transmembrane region" description="Helical" evidence="9">
    <location>
        <begin position="741"/>
        <end position="770"/>
    </location>
</feature>
<evidence type="ECO:0000256" key="9">
    <source>
        <dbReference type="SAM" id="Phobius"/>
    </source>
</evidence>
<gene>
    <name evidence="11" type="ORF">EDS130_LOCUS10227</name>
    <name evidence="12" type="ORF">XAT740_LOCUS38135</name>
</gene>
<dbReference type="OrthoDB" id="5973539at2759"/>
<feature type="compositionally biased region" description="Low complexity" evidence="8">
    <location>
        <begin position="144"/>
        <end position="153"/>
    </location>
</feature>
<comment type="caution">
    <text evidence="12">The sequence shown here is derived from an EMBL/GenBank/DDBJ whole genome shotgun (WGS) entry which is preliminary data.</text>
</comment>
<protein>
    <recommendedName>
        <fullName evidence="10">C2 domain-containing protein</fullName>
    </recommendedName>
</protein>
<dbReference type="EMBL" id="CAJNOJ010000035">
    <property type="protein sequence ID" value="CAF0910054.1"/>
    <property type="molecule type" value="Genomic_DNA"/>
</dbReference>
<dbReference type="PROSITE" id="PS50004">
    <property type="entry name" value="C2"/>
    <property type="match status" value="3"/>
</dbReference>
<keyword evidence="2 9" id="KW-0812">Transmembrane</keyword>